<proteinExistence type="predicted"/>
<protein>
    <submittedName>
        <fullName evidence="1">Uncharacterized protein</fullName>
    </submittedName>
</protein>
<evidence type="ECO:0000313" key="1">
    <source>
        <dbReference type="EMBL" id="KAK3076513.1"/>
    </source>
</evidence>
<organism evidence="1 2">
    <name type="scientific">Coniosporium uncinatum</name>
    <dbReference type="NCBI Taxonomy" id="93489"/>
    <lineage>
        <taxon>Eukaryota</taxon>
        <taxon>Fungi</taxon>
        <taxon>Dikarya</taxon>
        <taxon>Ascomycota</taxon>
        <taxon>Pezizomycotina</taxon>
        <taxon>Dothideomycetes</taxon>
        <taxon>Dothideomycetes incertae sedis</taxon>
        <taxon>Coniosporium</taxon>
    </lineage>
</organism>
<gene>
    <name evidence="1" type="ORF">LTS18_012810</name>
</gene>
<dbReference type="EMBL" id="JAWDJW010003886">
    <property type="protein sequence ID" value="KAK3076513.1"/>
    <property type="molecule type" value="Genomic_DNA"/>
</dbReference>
<evidence type="ECO:0000313" key="2">
    <source>
        <dbReference type="Proteomes" id="UP001186974"/>
    </source>
</evidence>
<keyword evidence="2" id="KW-1185">Reference proteome</keyword>
<reference evidence="1" key="1">
    <citation type="submission" date="2024-09" db="EMBL/GenBank/DDBJ databases">
        <title>Black Yeasts Isolated from many extreme environments.</title>
        <authorList>
            <person name="Coleine C."/>
            <person name="Stajich J.E."/>
            <person name="Selbmann L."/>
        </authorList>
    </citation>
    <scope>NUCLEOTIDE SEQUENCE</scope>
    <source>
        <strain evidence="1">CCFEE 5737</strain>
    </source>
</reference>
<sequence>MASKPSPKEAFAPARSIFPETLGKGTSYTRLRGRRILIANTSSGDPAHQPSSSPAATASSRAIATLFAREGAAVVCLDNDREIADATVQQIRREGGGAHPLVHDGAQSAEEIESTVEEAKKMLGGRLDGLVVCGEVAGSGFYKGLCKAALGVMQLGGSIVVVSGVPGGASSADALVRAVACEGGGRGIRGNAIEMGGVDASRESAPFGRLTTEWEIAYTALFLMSHESTYISGTTITLDGAPQSRVEGSKL</sequence>
<comment type="caution">
    <text evidence="1">The sequence shown here is derived from an EMBL/GenBank/DDBJ whole genome shotgun (WGS) entry which is preliminary data.</text>
</comment>
<dbReference type="Proteomes" id="UP001186974">
    <property type="component" value="Unassembled WGS sequence"/>
</dbReference>
<accession>A0ACC3DIX6</accession>
<name>A0ACC3DIX6_9PEZI</name>